<comment type="pathway">
    <text evidence="2">Cofactor biosynthesis; riboflavin biosynthesis; 5-amino-6-(D-ribitylamino)uracil from GTP: step 3/4.</text>
</comment>
<dbReference type="Gene3D" id="3.40.140.10">
    <property type="entry name" value="Cytidine Deaminase, domain 2"/>
    <property type="match status" value="1"/>
</dbReference>
<reference evidence="10" key="1">
    <citation type="submission" date="2018-05" db="EMBL/GenBank/DDBJ databases">
        <authorList>
            <person name="Lanie J.A."/>
            <person name="Ng W.-L."/>
            <person name="Kazmierczak K.M."/>
            <person name="Andrzejewski T.M."/>
            <person name="Davidsen T.M."/>
            <person name="Wayne K.J."/>
            <person name="Tettelin H."/>
            <person name="Glass J.I."/>
            <person name="Rusch D."/>
            <person name="Podicherti R."/>
            <person name="Tsui H.-C.T."/>
            <person name="Winkler M.E."/>
        </authorList>
    </citation>
    <scope>NUCLEOTIDE SEQUENCE</scope>
</reference>
<dbReference type="PROSITE" id="PS00903">
    <property type="entry name" value="CYT_DCMP_DEAMINASES_1"/>
    <property type="match status" value="1"/>
</dbReference>
<dbReference type="SUPFAM" id="SSF53597">
    <property type="entry name" value="Dihydrofolate reductase-like"/>
    <property type="match status" value="1"/>
</dbReference>
<evidence type="ECO:0000256" key="8">
    <source>
        <dbReference type="ARBA" id="ARBA00023268"/>
    </source>
</evidence>
<dbReference type="GO" id="GO:0008270">
    <property type="term" value="F:zinc ion binding"/>
    <property type="evidence" value="ECO:0007669"/>
    <property type="project" value="InterPro"/>
</dbReference>
<dbReference type="Pfam" id="PF01872">
    <property type="entry name" value="RibD_C"/>
    <property type="match status" value="1"/>
</dbReference>
<dbReference type="CDD" id="cd01284">
    <property type="entry name" value="Riboflavin_deaminase-reductase"/>
    <property type="match status" value="1"/>
</dbReference>
<dbReference type="InterPro" id="IPR002734">
    <property type="entry name" value="RibDG_C"/>
</dbReference>
<keyword evidence="8" id="KW-0511">Multifunctional enzyme</keyword>
<evidence type="ECO:0000256" key="6">
    <source>
        <dbReference type="ARBA" id="ARBA00022857"/>
    </source>
</evidence>
<dbReference type="UniPathway" id="UPA00275">
    <property type="reaction ID" value="UER00401"/>
</dbReference>
<dbReference type="InterPro" id="IPR002125">
    <property type="entry name" value="CMP_dCMP_dom"/>
</dbReference>
<dbReference type="Pfam" id="PF00383">
    <property type="entry name" value="dCMP_cyt_deam_1"/>
    <property type="match status" value="1"/>
</dbReference>
<dbReference type="InterPro" id="IPR050765">
    <property type="entry name" value="Riboflavin_Biosynth_HTPR"/>
</dbReference>
<keyword evidence="7" id="KW-0560">Oxidoreductase</keyword>
<dbReference type="GO" id="GO:0008703">
    <property type="term" value="F:5-amino-6-(5-phosphoribosylamino)uracil reductase activity"/>
    <property type="evidence" value="ECO:0007669"/>
    <property type="project" value="InterPro"/>
</dbReference>
<accession>A0A381P3B2</accession>
<dbReference type="PIRSF" id="PIRSF006769">
    <property type="entry name" value="RibD"/>
    <property type="match status" value="1"/>
</dbReference>
<keyword evidence="6" id="KW-0521">NADP</keyword>
<proteinExistence type="predicted"/>
<sequence length="344" mass="39198">MNNKHKKYINRAFYLAQKGMGSVAPNPMVGCVIVKNENIIGEGYHKKFGKNHAEINAIKSVKNKKTIEGSSIYITLEPCSHHGKTPPCVDEIINYKPKEVIISNKDPNPKINGKGIKKLKENNINVIKGIHDAIGKELNKRFFLNQKHKIPYVVLKWAETKDGFIAKINGESKWISNDVSRTLVHKWRSEESGILIGVQTAIKDNPKLTVRKWKGKNPIRIIIDPNNRLQNTAKVLKEKPLTLIYNTTTTKKRGSNFFIKINPFSIHNIIQDIYKKRISSIMIEGGTKTINYFIDSNLWHEARIFVSNKKFGKGIIAPNLNFKNVNKEDINGDKLYITNNNAQF</sequence>
<name>A0A381P3B2_9ZZZZ</name>
<dbReference type="NCBIfam" id="TIGR00326">
    <property type="entry name" value="eubact_ribD"/>
    <property type="match status" value="1"/>
</dbReference>
<protein>
    <recommendedName>
        <fullName evidence="9">CMP/dCMP-type deaminase domain-containing protein</fullName>
    </recommendedName>
</protein>
<dbReference type="PANTHER" id="PTHR38011">
    <property type="entry name" value="DIHYDROFOLATE REDUCTASE FAMILY PROTEIN (AFU_ORTHOLOGUE AFUA_8G06820)"/>
    <property type="match status" value="1"/>
</dbReference>
<keyword evidence="3" id="KW-0686">Riboflavin biosynthesis</keyword>
<comment type="pathway">
    <text evidence="1">Cofactor biosynthesis; riboflavin biosynthesis; 5-amino-6-(D-ribitylamino)uracil from GTP: step 2/4.</text>
</comment>
<dbReference type="PANTHER" id="PTHR38011:SF7">
    <property type="entry name" value="2,5-DIAMINO-6-RIBOSYLAMINO-4(3H)-PYRIMIDINONE 5'-PHOSPHATE REDUCTASE"/>
    <property type="match status" value="1"/>
</dbReference>
<dbReference type="InterPro" id="IPR004794">
    <property type="entry name" value="Eubact_RibD"/>
</dbReference>
<evidence type="ECO:0000259" key="9">
    <source>
        <dbReference type="PROSITE" id="PS51747"/>
    </source>
</evidence>
<dbReference type="SUPFAM" id="SSF53927">
    <property type="entry name" value="Cytidine deaminase-like"/>
    <property type="match status" value="1"/>
</dbReference>
<dbReference type="EMBL" id="UINC01000776">
    <property type="protein sequence ID" value="SUZ60947.1"/>
    <property type="molecule type" value="Genomic_DNA"/>
</dbReference>
<evidence type="ECO:0000313" key="10">
    <source>
        <dbReference type="EMBL" id="SUZ60947.1"/>
    </source>
</evidence>
<keyword evidence="4" id="KW-0479">Metal-binding</keyword>
<dbReference type="InterPro" id="IPR016193">
    <property type="entry name" value="Cytidine_deaminase-like"/>
</dbReference>
<evidence type="ECO:0000256" key="1">
    <source>
        <dbReference type="ARBA" id="ARBA00004882"/>
    </source>
</evidence>
<dbReference type="GO" id="GO:0009231">
    <property type="term" value="P:riboflavin biosynthetic process"/>
    <property type="evidence" value="ECO:0007669"/>
    <property type="project" value="UniProtKB-UniPathway"/>
</dbReference>
<feature type="domain" description="CMP/dCMP-type deaminase" evidence="9">
    <location>
        <begin position="3"/>
        <end position="119"/>
    </location>
</feature>
<dbReference type="InterPro" id="IPR016192">
    <property type="entry name" value="APOBEC/CMP_deaminase_Zn-bd"/>
</dbReference>
<gene>
    <name evidence="10" type="ORF">METZ01_LOCUS13801</name>
</gene>
<dbReference type="AlphaFoldDB" id="A0A381P3B2"/>
<keyword evidence="5" id="KW-0862">Zinc</keyword>
<dbReference type="GO" id="GO:0008835">
    <property type="term" value="F:diaminohydroxyphosphoribosylaminopyrimidine deaminase activity"/>
    <property type="evidence" value="ECO:0007669"/>
    <property type="project" value="InterPro"/>
</dbReference>
<dbReference type="Gene3D" id="3.40.430.10">
    <property type="entry name" value="Dihydrofolate Reductase, subunit A"/>
    <property type="match status" value="1"/>
</dbReference>
<evidence type="ECO:0000256" key="2">
    <source>
        <dbReference type="ARBA" id="ARBA00004910"/>
    </source>
</evidence>
<organism evidence="10">
    <name type="scientific">marine metagenome</name>
    <dbReference type="NCBI Taxonomy" id="408172"/>
    <lineage>
        <taxon>unclassified sequences</taxon>
        <taxon>metagenomes</taxon>
        <taxon>ecological metagenomes</taxon>
    </lineage>
</organism>
<evidence type="ECO:0000256" key="7">
    <source>
        <dbReference type="ARBA" id="ARBA00023002"/>
    </source>
</evidence>
<evidence type="ECO:0000256" key="5">
    <source>
        <dbReference type="ARBA" id="ARBA00022833"/>
    </source>
</evidence>
<dbReference type="InterPro" id="IPR024072">
    <property type="entry name" value="DHFR-like_dom_sf"/>
</dbReference>
<evidence type="ECO:0000256" key="4">
    <source>
        <dbReference type="ARBA" id="ARBA00022723"/>
    </source>
</evidence>
<dbReference type="PROSITE" id="PS51747">
    <property type="entry name" value="CYT_DCMP_DEAMINASES_2"/>
    <property type="match status" value="1"/>
</dbReference>
<evidence type="ECO:0000256" key="3">
    <source>
        <dbReference type="ARBA" id="ARBA00022619"/>
    </source>
</evidence>